<proteinExistence type="predicted"/>
<organism evidence="2 3">
    <name type="scientific">Marasmiellus scandens</name>
    <dbReference type="NCBI Taxonomy" id="2682957"/>
    <lineage>
        <taxon>Eukaryota</taxon>
        <taxon>Fungi</taxon>
        <taxon>Dikarya</taxon>
        <taxon>Basidiomycota</taxon>
        <taxon>Agaricomycotina</taxon>
        <taxon>Agaricomycetes</taxon>
        <taxon>Agaricomycetidae</taxon>
        <taxon>Agaricales</taxon>
        <taxon>Marasmiineae</taxon>
        <taxon>Omphalotaceae</taxon>
        <taxon>Marasmiellus</taxon>
    </lineage>
</organism>
<sequence length="149" mass="16692">MQAYTWILVNARLCPPPCPQLSPQHHTSTFISSPSTYTPYDSAFSINPLSVLLNPQPPSQLKHFRVSLTCSLSLGCADTAYLHTSNPMTNSASSRHQTDAHDSPLPSTTLYSKPQWKRPGRVLQSFAGMKWMERFIRCVYSLLSLAYNC</sequence>
<dbReference type="Proteomes" id="UP001498398">
    <property type="component" value="Unassembled WGS sequence"/>
</dbReference>
<evidence type="ECO:0000313" key="3">
    <source>
        <dbReference type="Proteomes" id="UP001498398"/>
    </source>
</evidence>
<dbReference type="EMBL" id="JBANRG010000062">
    <property type="protein sequence ID" value="KAK7441573.1"/>
    <property type="molecule type" value="Genomic_DNA"/>
</dbReference>
<name>A0ABR1IX46_9AGAR</name>
<evidence type="ECO:0000313" key="2">
    <source>
        <dbReference type="EMBL" id="KAK7441573.1"/>
    </source>
</evidence>
<gene>
    <name evidence="2" type="ORF">VKT23_016566</name>
</gene>
<comment type="caution">
    <text evidence="2">The sequence shown here is derived from an EMBL/GenBank/DDBJ whole genome shotgun (WGS) entry which is preliminary data.</text>
</comment>
<evidence type="ECO:0000256" key="1">
    <source>
        <dbReference type="SAM" id="MobiDB-lite"/>
    </source>
</evidence>
<reference evidence="2 3" key="1">
    <citation type="submission" date="2024-01" db="EMBL/GenBank/DDBJ databases">
        <title>A draft genome for the cacao thread blight pathogen Marasmiellus scandens.</title>
        <authorList>
            <person name="Baruah I.K."/>
            <person name="Leung J."/>
            <person name="Bukari Y."/>
            <person name="Amoako-Attah I."/>
            <person name="Meinhardt L.W."/>
            <person name="Bailey B.A."/>
            <person name="Cohen S.P."/>
        </authorList>
    </citation>
    <scope>NUCLEOTIDE SEQUENCE [LARGE SCALE GENOMIC DNA]</scope>
    <source>
        <strain evidence="2 3">GH-19</strain>
    </source>
</reference>
<protein>
    <submittedName>
        <fullName evidence="2">Uncharacterized protein</fullName>
    </submittedName>
</protein>
<accession>A0ABR1IX46</accession>
<feature type="region of interest" description="Disordered" evidence="1">
    <location>
        <begin position="87"/>
        <end position="112"/>
    </location>
</feature>
<keyword evidence="3" id="KW-1185">Reference proteome</keyword>